<accession>A0AAD4MFG0</accession>
<sequence length="189" mass="21501">MGVTFLCAQRKVTKRNAPPSASRCYAPVPCAPRLATSRNQIRSHSRPPRRDGRGGRSAFQLFPACVGGVQFGLHLGSCWVCAVTSALLARVERRIVHCRGKAFDIAFQLFDRLRQLFQLTRFLGRQACAWAPPVPPQPPGRRPPAWRQRPPQAQRPRWPRNAASRCSRPRTRRSRHRLPSPAWRSPRCR</sequence>
<dbReference type="AlphaFoldDB" id="A0AAD4MFG0"/>
<comment type="caution">
    <text evidence="2">The sequence shown here is derived from an EMBL/GenBank/DDBJ whole genome shotgun (WGS) entry which is preliminary data.</text>
</comment>
<gene>
    <name evidence="2" type="ORF">DdX_21679</name>
</gene>
<feature type="compositionally biased region" description="Low complexity" evidence="1">
    <location>
        <begin position="143"/>
        <end position="166"/>
    </location>
</feature>
<organism evidence="2 3">
    <name type="scientific">Ditylenchus destructor</name>
    <dbReference type="NCBI Taxonomy" id="166010"/>
    <lineage>
        <taxon>Eukaryota</taxon>
        <taxon>Metazoa</taxon>
        <taxon>Ecdysozoa</taxon>
        <taxon>Nematoda</taxon>
        <taxon>Chromadorea</taxon>
        <taxon>Rhabditida</taxon>
        <taxon>Tylenchina</taxon>
        <taxon>Tylenchomorpha</taxon>
        <taxon>Sphaerularioidea</taxon>
        <taxon>Anguinidae</taxon>
        <taxon>Anguininae</taxon>
        <taxon>Ditylenchus</taxon>
    </lineage>
</organism>
<evidence type="ECO:0000313" key="2">
    <source>
        <dbReference type="EMBL" id="KAI1691722.1"/>
    </source>
</evidence>
<keyword evidence="3" id="KW-1185">Reference proteome</keyword>
<feature type="region of interest" description="Disordered" evidence="1">
    <location>
        <begin position="132"/>
        <end position="189"/>
    </location>
</feature>
<dbReference type="EMBL" id="JAKKPZ010000878">
    <property type="protein sequence ID" value="KAI1691722.1"/>
    <property type="molecule type" value="Genomic_DNA"/>
</dbReference>
<evidence type="ECO:0000313" key="3">
    <source>
        <dbReference type="Proteomes" id="UP001201812"/>
    </source>
</evidence>
<feature type="compositionally biased region" description="Basic residues" evidence="1">
    <location>
        <begin position="167"/>
        <end position="178"/>
    </location>
</feature>
<reference evidence="2" key="1">
    <citation type="submission" date="2022-01" db="EMBL/GenBank/DDBJ databases">
        <title>Genome Sequence Resource for Two Populations of Ditylenchus destructor, the Migratory Endoparasitic Phytonematode.</title>
        <authorList>
            <person name="Zhang H."/>
            <person name="Lin R."/>
            <person name="Xie B."/>
        </authorList>
    </citation>
    <scope>NUCLEOTIDE SEQUENCE</scope>
    <source>
        <strain evidence="2">BazhouSP</strain>
    </source>
</reference>
<protein>
    <submittedName>
        <fullName evidence="2">Uncharacterized protein</fullName>
    </submittedName>
</protein>
<proteinExistence type="predicted"/>
<dbReference type="Proteomes" id="UP001201812">
    <property type="component" value="Unassembled WGS sequence"/>
</dbReference>
<feature type="compositionally biased region" description="Pro residues" evidence="1">
    <location>
        <begin position="132"/>
        <end position="142"/>
    </location>
</feature>
<evidence type="ECO:0000256" key="1">
    <source>
        <dbReference type="SAM" id="MobiDB-lite"/>
    </source>
</evidence>
<name>A0AAD4MFG0_9BILA</name>